<evidence type="ECO:0000256" key="1">
    <source>
        <dbReference type="ARBA" id="ARBA00022617"/>
    </source>
</evidence>
<organism evidence="7 8">
    <name type="scientific">Pneumocystis wakefieldiae</name>
    <dbReference type="NCBI Taxonomy" id="38082"/>
    <lineage>
        <taxon>Eukaryota</taxon>
        <taxon>Fungi</taxon>
        <taxon>Dikarya</taxon>
        <taxon>Ascomycota</taxon>
        <taxon>Taphrinomycotina</taxon>
        <taxon>Pneumocystomycetes</taxon>
        <taxon>Pneumocystaceae</taxon>
        <taxon>Pneumocystis</taxon>
    </lineage>
</organism>
<dbReference type="InterPro" id="IPR018506">
    <property type="entry name" value="Cyt_B5_heme-BS"/>
</dbReference>
<keyword evidence="1 4" id="KW-0349">Heme</keyword>
<dbReference type="GO" id="GO:0020037">
    <property type="term" value="F:heme binding"/>
    <property type="evidence" value="ECO:0007669"/>
    <property type="project" value="UniProtKB-UniRule"/>
</dbReference>
<dbReference type="PANTHER" id="PTHR46237:SF1">
    <property type="entry name" value="CYTOCHROME B5 REDUCTASE 4"/>
    <property type="match status" value="1"/>
</dbReference>
<dbReference type="GO" id="GO:0005737">
    <property type="term" value="C:cytoplasm"/>
    <property type="evidence" value="ECO:0007669"/>
    <property type="project" value="TreeGrafter"/>
</dbReference>
<name>A0A899G1J0_9ASCO</name>
<dbReference type="FunFam" id="3.10.120.10:FF:000001">
    <property type="entry name" value="Cytochrome b5 reductase 4"/>
    <property type="match status" value="1"/>
</dbReference>
<evidence type="ECO:0000259" key="6">
    <source>
        <dbReference type="PROSITE" id="PS50255"/>
    </source>
</evidence>
<dbReference type="GO" id="GO:0046872">
    <property type="term" value="F:metal ion binding"/>
    <property type="evidence" value="ECO:0007669"/>
    <property type="project" value="UniProtKB-UniRule"/>
</dbReference>
<dbReference type="SMART" id="SM01117">
    <property type="entry name" value="Cyt-b5"/>
    <property type="match status" value="1"/>
</dbReference>
<dbReference type="OrthoDB" id="432299at2759"/>
<dbReference type="GO" id="GO:0004128">
    <property type="term" value="F:cytochrome-b5 reductase activity, acting on NAD(P)H"/>
    <property type="evidence" value="ECO:0007669"/>
    <property type="project" value="TreeGrafter"/>
</dbReference>
<keyword evidence="3 4" id="KW-0408">Iron</keyword>
<evidence type="ECO:0000313" key="7">
    <source>
        <dbReference type="EMBL" id="QSL66475.1"/>
    </source>
</evidence>
<evidence type="ECO:0000313" key="8">
    <source>
        <dbReference type="Proteomes" id="UP000663699"/>
    </source>
</evidence>
<keyword evidence="2 4" id="KW-0479">Metal-binding</keyword>
<dbReference type="Gene3D" id="3.10.120.10">
    <property type="entry name" value="Cytochrome b5-like heme/steroid binding domain"/>
    <property type="match status" value="1"/>
</dbReference>
<dbReference type="InterPro" id="IPR051872">
    <property type="entry name" value="Cytochrome_b5/Flavoprotein_Rdt"/>
</dbReference>
<dbReference type="PROSITE" id="PS00191">
    <property type="entry name" value="CYTOCHROME_B5_1"/>
    <property type="match status" value="1"/>
</dbReference>
<protein>
    <recommendedName>
        <fullName evidence="6">Cytochrome b5 heme-binding domain-containing protein</fullName>
    </recommendedName>
</protein>
<feature type="domain" description="Cytochrome b5 heme-binding" evidence="6">
    <location>
        <begin position="73"/>
        <end position="145"/>
    </location>
</feature>
<evidence type="ECO:0000256" key="3">
    <source>
        <dbReference type="ARBA" id="ARBA00023004"/>
    </source>
</evidence>
<evidence type="ECO:0000256" key="5">
    <source>
        <dbReference type="SAM" id="MobiDB-lite"/>
    </source>
</evidence>
<evidence type="ECO:0000256" key="2">
    <source>
        <dbReference type="ARBA" id="ARBA00022723"/>
    </source>
</evidence>
<comment type="similarity">
    <text evidence="4">Belongs to the cytochrome b5 family.</text>
</comment>
<evidence type="ECO:0000256" key="4">
    <source>
        <dbReference type="RuleBase" id="RU362121"/>
    </source>
</evidence>
<dbReference type="Proteomes" id="UP000663699">
    <property type="component" value="Chromosome 12"/>
</dbReference>
<dbReference type="PROSITE" id="PS50255">
    <property type="entry name" value="CYTOCHROME_B5_2"/>
    <property type="match status" value="1"/>
</dbReference>
<dbReference type="PANTHER" id="PTHR46237">
    <property type="entry name" value="CYTOCHROME B5 REDUCTASE 4 FAMILY MEMBER"/>
    <property type="match status" value="1"/>
</dbReference>
<accession>A0A899G1J0</accession>
<feature type="compositionally biased region" description="Polar residues" evidence="5">
    <location>
        <begin position="8"/>
        <end position="30"/>
    </location>
</feature>
<proteinExistence type="inferred from homology"/>
<feature type="region of interest" description="Disordered" evidence="5">
    <location>
        <begin position="1"/>
        <end position="30"/>
    </location>
</feature>
<reference evidence="7" key="1">
    <citation type="submission" date="2020-06" db="EMBL/GenBank/DDBJ databases">
        <title>Genomes of multiple members of Pneumocystis genus reveal paths to human pathogen Pneumocystis jirovecii.</title>
        <authorList>
            <person name="Cisse O.H."/>
            <person name="Ma L."/>
            <person name="Dekker J."/>
            <person name="Khil P."/>
            <person name="Jo J."/>
            <person name="Brenchley J."/>
            <person name="Blair R."/>
            <person name="Pahar B."/>
            <person name="Chabe M."/>
            <person name="Van Rompay K.A."/>
            <person name="Keesler R."/>
            <person name="Sukura A."/>
            <person name="Hirsch V."/>
            <person name="Kutty G."/>
            <person name="Liu Y."/>
            <person name="Peng L."/>
            <person name="Chen J."/>
            <person name="Song J."/>
            <person name="Weissenbacher-Lang C."/>
            <person name="Xu J."/>
            <person name="Upham N.S."/>
            <person name="Stajich J.E."/>
            <person name="Cuomo C.A."/>
            <person name="Cushion M.T."/>
            <person name="Kovacs J.A."/>
        </authorList>
    </citation>
    <scope>NUCLEOTIDE SEQUENCE</scope>
    <source>
        <strain evidence="7">2A</strain>
    </source>
</reference>
<dbReference type="InterPro" id="IPR001199">
    <property type="entry name" value="Cyt_B5-like_heme/steroid-bd"/>
</dbReference>
<sequence length="147" mass="16731">MYEKDVDSNASSSSNQGVPNKSKESSSCLQPLSIKSQSSYQAHVAPGYSTLDWEQLKRSSSFPRRVISPYLCITQEELKKHCHLNDAWMVLNGKVYDITPYISFHPGGNEIMKGAGKDGTKLLMSIHPWVNYEYLLDVCWIGFFRYK</sequence>
<dbReference type="SUPFAM" id="SSF55856">
    <property type="entry name" value="Cytochrome b5-like heme/steroid binding domain"/>
    <property type="match status" value="1"/>
</dbReference>
<dbReference type="InterPro" id="IPR036400">
    <property type="entry name" value="Cyt_B5-like_heme/steroid_sf"/>
</dbReference>
<dbReference type="EMBL" id="CP054543">
    <property type="protein sequence ID" value="QSL66475.1"/>
    <property type="molecule type" value="Genomic_DNA"/>
</dbReference>
<gene>
    <name evidence="7" type="ORF">MERGE_000855</name>
</gene>
<dbReference type="AlphaFoldDB" id="A0A899G1J0"/>
<keyword evidence="8" id="KW-1185">Reference proteome</keyword>
<dbReference type="Pfam" id="PF00173">
    <property type="entry name" value="Cyt-b5"/>
    <property type="match status" value="1"/>
</dbReference>